<accession>A0A1H6WYE1</accession>
<organism evidence="1 2">
    <name type="scientific">Halohasta litchfieldiae</name>
    <dbReference type="NCBI Taxonomy" id="1073996"/>
    <lineage>
        <taxon>Archaea</taxon>
        <taxon>Methanobacteriati</taxon>
        <taxon>Methanobacteriota</taxon>
        <taxon>Stenosarchaea group</taxon>
        <taxon>Halobacteria</taxon>
        <taxon>Halobacteriales</taxon>
        <taxon>Haloferacaceae</taxon>
        <taxon>Halohasta</taxon>
    </lineage>
</organism>
<reference evidence="1 2" key="1">
    <citation type="submission" date="2016-10" db="EMBL/GenBank/DDBJ databases">
        <authorList>
            <person name="de Groot N.N."/>
        </authorList>
    </citation>
    <scope>NUCLEOTIDE SEQUENCE [LARGE SCALE GENOMIC DNA]</scope>
    <source>
        <strain evidence="1 2">DSM 22187</strain>
    </source>
</reference>
<dbReference type="AlphaFoldDB" id="A0A1H6WYE1"/>
<protein>
    <submittedName>
        <fullName evidence="1">Uncharacterized protein</fullName>
    </submittedName>
</protein>
<dbReference type="OrthoDB" id="170219at2157"/>
<dbReference type="STRING" id="1073996.SAMN05444271_1316"/>
<evidence type="ECO:0000313" key="1">
    <source>
        <dbReference type="EMBL" id="SEJ20886.1"/>
    </source>
</evidence>
<dbReference type="Pfam" id="PF25947">
    <property type="entry name" value="WHD_halo_double"/>
    <property type="match status" value="1"/>
</dbReference>
<evidence type="ECO:0000313" key="2">
    <source>
        <dbReference type="Proteomes" id="UP000198888"/>
    </source>
</evidence>
<sequence>MRFKWVPEPPATVEAVIDAQRAIPLVPASESDSLRRLVDRTEEIGIDDQDDAREWLTFLRALGVVDQTPSGYRRQREEVTGSRLVDRLLDNVYGARELYAALEATEEPLSLDDLDRRAVDLPTWERHHHGTDHKRVRRRRLRRLAEWFVLCDAAERTAGGYRIT</sequence>
<dbReference type="RefSeq" id="WP_089673478.1">
    <property type="nucleotide sequence ID" value="NZ_CP024845.1"/>
</dbReference>
<proteinExistence type="predicted"/>
<gene>
    <name evidence="1" type="ORF">SAMN05444271_1316</name>
</gene>
<dbReference type="EMBL" id="FNYR01000031">
    <property type="protein sequence ID" value="SEJ20886.1"/>
    <property type="molecule type" value="Genomic_DNA"/>
</dbReference>
<dbReference type="Proteomes" id="UP000198888">
    <property type="component" value="Unassembled WGS sequence"/>
</dbReference>
<name>A0A1H6WYE1_9EURY</name>
<keyword evidence="2" id="KW-1185">Reference proteome</keyword>
<dbReference type="KEGG" id="hae:halTADL_3393"/>
<accession>A0A2H4Q6Y3</accession>
<dbReference type="InterPro" id="IPR058821">
    <property type="entry name" value="Double_WHD-containing_halo"/>
</dbReference>
<dbReference type="GeneID" id="35004161"/>